<gene>
    <name evidence="1" type="ORF">BECKLPF1236B_GA0070989_103323</name>
</gene>
<dbReference type="EMBL" id="CAADFK010000033">
    <property type="protein sequence ID" value="VFK12320.1"/>
    <property type="molecule type" value="Genomic_DNA"/>
</dbReference>
<organism evidence="1">
    <name type="scientific">Candidatus Kentrum sp. LPFa</name>
    <dbReference type="NCBI Taxonomy" id="2126335"/>
    <lineage>
        <taxon>Bacteria</taxon>
        <taxon>Pseudomonadati</taxon>
        <taxon>Pseudomonadota</taxon>
        <taxon>Gammaproteobacteria</taxon>
        <taxon>Candidatus Kentrum</taxon>
    </lineage>
</organism>
<accession>A0A450W5I4</accession>
<evidence type="ECO:0000313" key="1">
    <source>
        <dbReference type="EMBL" id="VFK12320.1"/>
    </source>
</evidence>
<name>A0A450W5I4_9GAMM</name>
<dbReference type="AlphaFoldDB" id="A0A450W5I4"/>
<sequence>MSLKRYPIAPPSSSRYERWNIGLGILENYPRIFLKSLLFISRSASHAGLCFTGLRRSLARRYSGKMAVSTRKSRSARGVTPMLPHWKIAARNWRKCWRIGYSFASTIISRIPTIPAFLKVQNRLLAMLPIPNRPIMSTQYKTLIRRLEKQLPRDAILTGEESLRPFECDA</sequence>
<protein>
    <submittedName>
        <fullName evidence="1">Uncharacterized protein</fullName>
    </submittedName>
</protein>
<reference evidence="1" key="1">
    <citation type="submission" date="2019-02" db="EMBL/GenBank/DDBJ databases">
        <authorList>
            <person name="Gruber-Vodicka R. H."/>
            <person name="Seah K. B. B."/>
        </authorList>
    </citation>
    <scope>NUCLEOTIDE SEQUENCE</scope>
    <source>
        <strain evidence="1">BECK_S313</strain>
    </source>
</reference>
<proteinExistence type="predicted"/>